<dbReference type="Proteomes" id="UP000254711">
    <property type="component" value="Unassembled WGS sequence"/>
</dbReference>
<accession>A0A370KBN9</accession>
<dbReference type="AlphaFoldDB" id="A0A370KBN9"/>
<comment type="caution">
    <text evidence="1">The sequence shown here is derived from an EMBL/GenBank/DDBJ whole genome shotgun (WGS) entry which is preliminary data.</text>
</comment>
<proteinExistence type="predicted"/>
<evidence type="ECO:0000313" key="2">
    <source>
        <dbReference type="Proteomes" id="UP000254711"/>
    </source>
</evidence>
<name>A0A370KBN9_9GAMM</name>
<keyword evidence="2" id="KW-1185">Reference proteome</keyword>
<gene>
    <name evidence="1" type="ORF">DVT68_04370</name>
</gene>
<organism evidence="1 2">
    <name type="scientific">Dyella solisilvae</name>
    <dbReference type="NCBI Taxonomy" id="1920168"/>
    <lineage>
        <taxon>Bacteria</taxon>
        <taxon>Pseudomonadati</taxon>
        <taxon>Pseudomonadota</taxon>
        <taxon>Gammaproteobacteria</taxon>
        <taxon>Lysobacterales</taxon>
        <taxon>Rhodanobacteraceae</taxon>
        <taxon>Dyella</taxon>
    </lineage>
</organism>
<protein>
    <submittedName>
        <fullName evidence="1">Prepilin-type cleavage/methylation domain-containing protein</fullName>
    </submittedName>
</protein>
<dbReference type="EMBL" id="QQSY01000001">
    <property type="protein sequence ID" value="RDJ00065.1"/>
    <property type="molecule type" value="Genomic_DNA"/>
</dbReference>
<evidence type="ECO:0000313" key="1">
    <source>
        <dbReference type="EMBL" id="RDJ00065.1"/>
    </source>
</evidence>
<reference evidence="1 2" key="1">
    <citation type="submission" date="2018-07" db="EMBL/GenBank/DDBJ databases">
        <title>Dyella solisilvae sp. nov., isolated from the pine and broad-leaved mixed forest soil.</title>
        <authorList>
            <person name="Gao Z."/>
            <person name="Qiu L."/>
        </authorList>
    </citation>
    <scope>NUCLEOTIDE SEQUENCE [LARGE SCALE GENOMIC DNA]</scope>
    <source>
        <strain evidence="1 2">DHG54</strain>
    </source>
</reference>
<sequence>MVAMLLGLIVIGGVMSVFLAGQQTYRANEALSDVESGSRTAFEMLTRDLRDVGFTGCDNTSGRVANVLNSSATLWYANWAVPLQGYDDASTDPALSSLTGFGAPVAGMSSVSVLGTALSDVTVGTASGSPTSFNINAASTQLAAGDIIMVCDFDHATLLQIATYSGTSVGFTSATTPAPGNCSTGLGYPTICTSTGNAYTFLPNARINLMTAVDWYIGKNPVGGYSLYRLPVTYSAAGVAVTTPQEMVRNVTSMKIFYLQSGGTVFSNATTVAGNWAAVNAAQVTFTLQSTNARASVNNAAPLVRQFTSTTTMRNRVL</sequence>